<feature type="domain" description="ABC transporter" evidence="8">
    <location>
        <begin position="5"/>
        <end position="231"/>
    </location>
</feature>
<dbReference type="PANTHER" id="PTHR42711">
    <property type="entry name" value="ABC TRANSPORTER ATP-BINDING PROTEIN"/>
    <property type="match status" value="1"/>
</dbReference>
<organism evidence="9 10">
    <name type="scientific">Acidilutibacter cellobiosedens</name>
    <dbReference type="NCBI Taxonomy" id="2507161"/>
    <lineage>
        <taxon>Bacteria</taxon>
        <taxon>Bacillati</taxon>
        <taxon>Bacillota</taxon>
        <taxon>Tissierellia</taxon>
        <taxon>Tissierellales</taxon>
        <taxon>Acidilutibacteraceae</taxon>
        <taxon>Acidilutibacter</taxon>
    </lineage>
</organism>
<dbReference type="KEGG" id="spoa:EQM13_16855"/>
<evidence type="ECO:0000256" key="3">
    <source>
        <dbReference type="ARBA" id="ARBA00022475"/>
    </source>
</evidence>
<dbReference type="CDD" id="cd03230">
    <property type="entry name" value="ABC_DR_subfamily_A"/>
    <property type="match status" value="1"/>
</dbReference>
<dbReference type="OrthoDB" id="9775135at2"/>
<dbReference type="EMBL" id="CP035282">
    <property type="protein sequence ID" value="QAT63118.1"/>
    <property type="molecule type" value="Genomic_DNA"/>
</dbReference>
<evidence type="ECO:0000256" key="1">
    <source>
        <dbReference type="ARBA" id="ARBA00004236"/>
    </source>
</evidence>
<evidence type="ECO:0000313" key="10">
    <source>
        <dbReference type="Proteomes" id="UP000287969"/>
    </source>
</evidence>
<protein>
    <submittedName>
        <fullName evidence="9">ABC transporter ATP-binding protein</fullName>
    </submittedName>
</protein>
<dbReference type="Proteomes" id="UP000287969">
    <property type="component" value="Chromosome"/>
</dbReference>
<evidence type="ECO:0000256" key="2">
    <source>
        <dbReference type="ARBA" id="ARBA00022448"/>
    </source>
</evidence>
<evidence type="ECO:0000256" key="4">
    <source>
        <dbReference type="ARBA" id="ARBA00022741"/>
    </source>
</evidence>
<comment type="subcellular location">
    <subcellularLocation>
        <location evidence="1">Cell membrane</location>
    </subcellularLocation>
</comment>
<keyword evidence="5 9" id="KW-0067">ATP-binding</keyword>
<dbReference type="InterPro" id="IPR050763">
    <property type="entry name" value="ABC_transporter_ATP-binding"/>
</dbReference>
<evidence type="ECO:0000256" key="7">
    <source>
        <dbReference type="ARBA" id="ARBA00023136"/>
    </source>
</evidence>
<dbReference type="GO" id="GO:0005524">
    <property type="term" value="F:ATP binding"/>
    <property type="evidence" value="ECO:0007669"/>
    <property type="project" value="UniProtKB-KW"/>
</dbReference>
<dbReference type="PANTHER" id="PTHR42711:SF13">
    <property type="entry name" value="ABC TRANSPORTER, ATP-BINDING PROTEIN"/>
    <property type="match status" value="1"/>
</dbReference>
<keyword evidence="4" id="KW-0547">Nucleotide-binding</keyword>
<dbReference type="PROSITE" id="PS00211">
    <property type="entry name" value="ABC_TRANSPORTER_1"/>
    <property type="match status" value="1"/>
</dbReference>
<sequence>MDILIRMVDVYKFFGKQEALSGLSFEVDEGEIFGFLGPSGAGKTTTIKLLTKQLNADKGQISIFGNPIALSQNNFFDNIGVLSDTTGFYERLTIQENLELFAGIHSLTEVTIEKILKAVDLIDECKKKASNLSKGMKQRLMLACAILHKPKLLFLDEPTSGLDPITAKNIHEYLIELNNTGTTIFLTTHNMEEADKLCDRVAILNQGKICACDTPEKLKLEYSNDTVYAKAKNGKQKIVEKNKEGLYDLMNWFEKNGGILTIHSSEPNLEEVFLKITGRNLY</sequence>
<dbReference type="SUPFAM" id="SSF52540">
    <property type="entry name" value="P-loop containing nucleoside triphosphate hydrolases"/>
    <property type="match status" value="1"/>
</dbReference>
<dbReference type="InterPro" id="IPR017871">
    <property type="entry name" value="ABC_transporter-like_CS"/>
</dbReference>
<keyword evidence="3" id="KW-1003">Cell membrane</keyword>
<dbReference type="AlphaFoldDB" id="A0A410QGY6"/>
<gene>
    <name evidence="9" type="ORF">EQM13_16855</name>
</gene>
<dbReference type="PROSITE" id="PS50893">
    <property type="entry name" value="ABC_TRANSPORTER_2"/>
    <property type="match status" value="1"/>
</dbReference>
<name>A0A410QGY6_9FIRM</name>
<keyword evidence="10" id="KW-1185">Reference proteome</keyword>
<dbReference type="GO" id="GO:0016887">
    <property type="term" value="F:ATP hydrolysis activity"/>
    <property type="evidence" value="ECO:0007669"/>
    <property type="project" value="InterPro"/>
</dbReference>
<reference evidence="10" key="1">
    <citation type="submission" date="2019-01" db="EMBL/GenBank/DDBJ databases">
        <title>Draft genomes of a novel of Sporanaerobacter strains.</title>
        <authorList>
            <person name="Ma S."/>
        </authorList>
    </citation>
    <scope>NUCLEOTIDE SEQUENCE [LARGE SCALE GENOMIC DNA]</scope>
    <source>
        <strain evidence="10">NJN-17</strain>
    </source>
</reference>
<dbReference type="InterPro" id="IPR003439">
    <property type="entry name" value="ABC_transporter-like_ATP-bd"/>
</dbReference>
<evidence type="ECO:0000259" key="8">
    <source>
        <dbReference type="PROSITE" id="PS50893"/>
    </source>
</evidence>
<keyword evidence="2" id="KW-0813">Transport</keyword>
<evidence type="ECO:0000313" key="9">
    <source>
        <dbReference type="EMBL" id="QAT63118.1"/>
    </source>
</evidence>
<evidence type="ECO:0000256" key="6">
    <source>
        <dbReference type="ARBA" id="ARBA00022967"/>
    </source>
</evidence>
<dbReference type="Gene3D" id="3.40.50.300">
    <property type="entry name" value="P-loop containing nucleotide triphosphate hydrolases"/>
    <property type="match status" value="1"/>
</dbReference>
<evidence type="ECO:0000256" key="5">
    <source>
        <dbReference type="ARBA" id="ARBA00022840"/>
    </source>
</evidence>
<dbReference type="GO" id="GO:0005886">
    <property type="term" value="C:plasma membrane"/>
    <property type="evidence" value="ECO:0007669"/>
    <property type="project" value="UniProtKB-SubCell"/>
</dbReference>
<keyword evidence="7" id="KW-0472">Membrane</keyword>
<dbReference type="SMART" id="SM00382">
    <property type="entry name" value="AAA"/>
    <property type="match status" value="1"/>
</dbReference>
<dbReference type="Pfam" id="PF00005">
    <property type="entry name" value="ABC_tran"/>
    <property type="match status" value="1"/>
</dbReference>
<proteinExistence type="predicted"/>
<dbReference type="InterPro" id="IPR003593">
    <property type="entry name" value="AAA+_ATPase"/>
</dbReference>
<dbReference type="FunFam" id="3.40.50.300:FF:000589">
    <property type="entry name" value="ABC transporter, ATP-binding subunit"/>
    <property type="match status" value="1"/>
</dbReference>
<dbReference type="InterPro" id="IPR027417">
    <property type="entry name" value="P-loop_NTPase"/>
</dbReference>
<accession>A0A410QGY6</accession>
<keyword evidence="6" id="KW-1278">Translocase</keyword>